<dbReference type="RefSeq" id="WP_386044373.1">
    <property type="nucleotide sequence ID" value="NZ_JBHUIO010000002.1"/>
</dbReference>
<proteinExistence type="predicted"/>
<evidence type="ECO:0000313" key="3">
    <source>
        <dbReference type="Proteomes" id="UP001597343"/>
    </source>
</evidence>
<evidence type="ECO:0000256" key="1">
    <source>
        <dbReference type="SAM" id="Phobius"/>
    </source>
</evidence>
<keyword evidence="1" id="KW-0472">Membrane</keyword>
<feature type="transmembrane region" description="Helical" evidence="1">
    <location>
        <begin position="83"/>
        <end position="104"/>
    </location>
</feature>
<evidence type="ECO:0000313" key="2">
    <source>
        <dbReference type="EMBL" id="MFD2169329.1"/>
    </source>
</evidence>
<name>A0ABW4ZUZ3_9BACL</name>
<reference evidence="3" key="1">
    <citation type="journal article" date="2019" name="Int. J. Syst. Evol. Microbiol.">
        <title>The Global Catalogue of Microorganisms (GCM) 10K type strain sequencing project: providing services to taxonomists for standard genome sequencing and annotation.</title>
        <authorList>
            <consortium name="The Broad Institute Genomics Platform"/>
            <consortium name="The Broad Institute Genome Sequencing Center for Infectious Disease"/>
            <person name="Wu L."/>
            <person name="Ma J."/>
        </authorList>
    </citation>
    <scope>NUCLEOTIDE SEQUENCE [LARGE SCALE GENOMIC DNA]</scope>
    <source>
        <strain evidence="3">CGMCC 1.13574</strain>
    </source>
</reference>
<keyword evidence="3" id="KW-1185">Reference proteome</keyword>
<feature type="transmembrane region" description="Helical" evidence="1">
    <location>
        <begin position="12"/>
        <end position="36"/>
    </location>
</feature>
<feature type="transmembrane region" description="Helical" evidence="1">
    <location>
        <begin position="56"/>
        <end position="76"/>
    </location>
</feature>
<dbReference type="Proteomes" id="UP001597343">
    <property type="component" value="Unassembled WGS sequence"/>
</dbReference>
<dbReference type="EMBL" id="JBHUIO010000002">
    <property type="protein sequence ID" value="MFD2169329.1"/>
    <property type="molecule type" value="Genomic_DNA"/>
</dbReference>
<organism evidence="2 3">
    <name type="scientific">Tumebacillus lipolyticus</name>
    <dbReference type="NCBI Taxonomy" id="1280370"/>
    <lineage>
        <taxon>Bacteria</taxon>
        <taxon>Bacillati</taxon>
        <taxon>Bacillota</taxon>
        <taxon>Bacilli</taxon>
        <taxon>Bacillales</taxon>
        <taxon>Alicyclobacillaceae</taxon>
        <taxon>Tumebacillus</taxon>
    </lineage>
</organism>
<keyword evidence="1" id="KW-0812">Transmembrane</keyword>
<sequence length="138" mass="15941">MNRTQLQPNDRPGIRSSFFLLNLVLLALAIAIFLTNEYLIKTYTTNNFVHGHLNDILIIWVYIPFLNVLLSCLPFFRRFQIKSLLACTLLTLLTGIVWEYLIPLFFANGTSDPIDLLMYLLGGITIWLILRTLANPRR</sequence>
<keyword evidence="1" id="KW-1133">Transmembrane helix</keyword>
<protein>
    <recommendedName>
        <fullName evidence="4">VanZ-like domain-containing protein</fullName>
    </recommendedName>
</protein>
<accession>A0ABW4ZUZ3</accession>
<evidence type="ECO:0008006" key="4">
    <source>
        <dbReference type="Google" id="ProtNLM"/>
    </source>
</evidence>
<feature type="transmembrane region" description="Helical" evidence="1">
    <location>
        <begin position="116"/>
        <end position="134"/>
    </location>
</feature>
<gene>
    <name evidence="2" type="ORF">ACFSOY_04745</name>
</gene>
<comment type="caution">
    <text evidence="2">The sequence shown here is derived from an EMBL/GenBank/DDBJ whole genome shotgun (WGS) entry which is preliminary data.</text>
</comment>